<proteinExistence type="predicted"/>
<sequence>MGIFTMLGLDTKYLLNFIWL</sequence>
<name>E6QH67_9ZZZZ</name>
<reference evidence="1" key="1">
    <citation type="submission" date="2009-10" db="EMBL/GenBank/DDBJ databases">
        <title>Diversity of trophic interactions inside an arsenic-rich microbial ecosystem.</title>
        <authorList>
            <person name="Bertin P.N."/>
            <person name="Heinrich-Salmeron A."/>
            <person name="Pelletier E."/>
            <person name="Goulhen-Chollet F."/>
            <person name="Arsene-Ploetze F."/>
            <person name="Gallien S."/>
            <person name="Calteau A."/>
            <person name="Vallenet D."/>
            <person name="Casiot C."/>
            <person name="Chane-Woon-Ming B."/>
            <person name="Giloteaux L."/>
            <person name="Barakat M."/>
            <person name="Bonnefoy V."/>
            <person name="Bruneel O."/>
            <person name="Chandler M."/>
            <person name="Cleiss J."/>
            <person name="Duran R."/>
            <person name="Elbaz-Poulichet F."/>
            <person name="Fonknechten N."/>
            <person name="Lauga B."/>
            <person name="Mornico D."/>
            <person name="Ortet P."/>
            <person name="Schaeffer C."/>
            <person name="Siguier P."/>
            <person name="Alexander Thil Smith A."/>
            <person name="Van Dorsselaer A."/>
            <person name="Weissenbach J."/>
            <person name="Medigue C."/>
            <person name="Le Paslier D."/>
        </authorList>
    </citation>
    <scope>NUCLEOTIDE SEQUENCE</scope>
</reference>
<protein>
    <submittedName>
        <fullName evidence="1">Uncharacterized protein</fullName>
    </submittedName>
</protein>
<organism evidence="1">
    <name type="scientific">mine drainage metagenome</name>
    <dbReference type="NCBI Taxonomy" id="410659"/>
    <lineage>
        <taxon>unclassified sequences</taxon>
        <taxon>metagenomes</taxon>
        <taxon>ecological metagenomes</taxon>
    </lineage>
</organism>
<dbReference type="AlphaFoldDB" id="E6QH67"/>
<comment type="caution">
    <text evidence="1">The sequence shown here is derived from an EMBL/GenBank/DDBJ whole genome shotgun (WGS) entry which is preliminary data.</text>
</comment>
<gene>
    <name evidence="1" type="ORF">CARN5_3181</name>
</gene>
<evidence type="ECO:0000313" key="1">
    <source>
        <dbReference type="EMBL" id="CBI06581.1"/>
    </source>
</evidence>
<accession>E6QH67</accession>
<dbReference type="EMBL" id="CABP01000190">
    <property type="protein sequence ID" value="CBI06581.1"/>
    <property type="molecule type" value="Genomic_DNA"/>
</dbReference>